<comment type="caution">
    <text evidence="3">The sequence shown here is derived from an EMBL/GenBank/DDBJ whole genome shotgun (WGS) entry which is preliminary data.</text>
</comment>
<dbReference type="GO" id="GO:0008168">
    <property type="term" value="F:methyltransferase activity"/>
    <property type="evidence" value="ECO:0007669"/>
    <property type="project" value="UniProtKB-KW"/>
</dbReference>
<dbReference type="NCBIfam" id="TIGR01444">
    <property type="entry name" value="fkbM_fam"/>
    <property type="match status" value="1"/>
</dbReference>
<feature type="domain" description="Methyltransferase FkbM" evidence="2">
    <location>
        <begin position="77"/>
        <end position="228"/>
    </location>
</feature>
<protein>
    <submittedName>
        <fullName evidence="3">Methyltransferase domain protein</fullName>
    </submittedName>
</protein>
<dbReference type="InterPro" id="IPR029063">
    <property type="entry name" value="SAM-dependent_MTases_sf"/>
</dbReference>
<feature type="region of interest" description="Disordered" evidence="1">
    <location>
        <begin position="1"/>
        <end position="27"/>
    </location>
</feature>
<organism evidence="3 4">
    <name type="scientific">Pseudobythopirellula maris</name>
    <dbReference type="NCBI Taxonomy" id="2527991"/>
    <lineage>
        <taxon>Bacteria</taxon>
        <taxon>Pseudomonadati</taxon>
        <taxon>Planctomycetota</taxon>
        <taxon>Planctomycetia</taxon>
        <taxon>Pirellulales</taxon>
        <taxon>Lacipirellulaceae</taxon>
        <taxon>Pseudobythopirellula</taxon>
    </lineage>
</organism>
<dbReference type="Proteomes" id="UP000315440">
    <property type="component" value="Unassembled WGS sequence"/>
</dbReference>
<dbReference type="Pfam" id="PF05050">
    <property type="entry name" value="Methyltransf_21"/>
    <property type="match status" value="1"/>
</dbReference>
<evidence type="ECO:0000313" key="3">
    <source>
        <dbReference type="EMBL" id="TWT86604.1"/>
    </source>
</evidence>
<accession>A0A5C5ZH09</accession>
<sequence length="252" mass="28045">MSTAHASHDLSSSTSTPLGVASTGGPHLPRQRLKDQFWVKAIKWRLYKRRFGHAGWSTRYLFDKMVRQLTPADTVIDCGANVGLFTRMLAERGSTVHAFEPDPYSFSRLKQNTSDLPNVVLHNAAVGTCEGSIKLYRKPGFDDSPESASLSSSVFADKVNIDPNSYVEVQQIDFLAFMKELGSRVAILKIDIEGAEVPLLEAMLEDGSLQLSDATFVETHESRVPELADRTAALRRLAETDDWHGLLHLDWE</sequence>
<dbReference type="RefSeq" id="WP_146402516.1">
    <property type="nucleotide sequence ID" value="NZ_SJPQ01000004.1"/>
</dbReference>
<keyword evidence="3" id="KW-0808">Transferase</keyword>
<gene>
    <name evidence="3" type="ORF">Mal64_34310</name>
</gene>
<keyword evidence="3" id="KW-0489">Methyltransferase</keyword>
<dbReference type="SUPFAM" id="SSF53335">
    <property type="entry name" value="S-adenosyl-L-methionine-dependent methyltransferases"/>
    <property type="match status" value="1"/>
</dbReference>
<dbReference type="GO" id="GO:0032259">
    <property type="term" value="P:methylation"/>
    <property type="evidence" value="ECO:0007669"/>
    <property type="project" value="UniProtKB-KW"/>
</dbReference>
<evidence type="ECO:0000259" key="2">
    <source>
        <dbReference type="Pfam" id="PF05050"/>
    </source>
</evidence>
<feature type="compositionally biased region" description="Polar residues" evidence="1">
    <location>
        <begin position="1"/>
        <end position="17"/>
    </location>
</feature>
<dbReference type="Gene3D" id="3.40.50.150">
    <property type="entry name" value="Vaccinia Virus protein VP39"/>
    <property type="match status" value="1"/>
</dbReference>
<dbReference type="EMBL" id="SJPQ01000004">
    <property type="protein sequence ID" value="TWT86604.1"/>
    <property type="molecule type" value="Genomic_DNA"/>
</dbReference>
<evidence type="ECO:0000256" key="1">
    <source>
        <dbReference type="SAM" id="MobiDB-lite"/>
    </source>
</evidence>
<name>A0A5C5ZH09_9BACT</name>
<proteinExistence type="predicted"/>
<evidence type="ECO:0000313" key="4">
    <source>
        <dbReference type="Proteomes" id="UP000315440"/>
    </source>
</evidence>
<dbReference type="AlphaFoldDB" id="A0A5C5ZH09"/>
<reference evidence="3 4" key="1">
    <citation type="submission" date="2019-02" db="EMBL/GenBank/DDBJ databases">
        <title>Deep-cultivation of Planctomycetes and their phenomic and genomic characterization uncovers novel biology.</title>
        <authorList>
            <person name="Wiegand S."/>
            <person name="Jogler M."/>
            <person name="Boedeker C."/>
            <person name="Pinto D."/>
            <person name="Vollmers J."/>
            <person name="Rivas-Marin E."/>
            <person name="Kohn T."/>
            <person name="Peeters S.H."/>
            <person name="Heuer A."/>
            <person name="Rast P."/>
            <person name="Oberbeckmann S."/>
            <person name="Bunk B."/>
            <person name="Jeske O."/>
            <person name="Meyerdierks A."/>
            <person name="Storesund J.E."/>
            <person name="Kallscheuer N."/>
            <person name="Luecker S."/>
            <person name="Lage O.M."/>
            <person name="Pohl T."/>
            <person name="Merkel B.J."/>
            <person name="Hornburger P."/>
            <person name="Mueller R.-W."/>
            <person name="Bruemmer F."/>
            <person name="Labrenz M."/>
            <person name="Spormann A.M."/>
            <person name="Op Den Camp H."/>
            <person name="Overmann J."/>
            <person name="Amann R."/>
            <person name="Jetten M.S.M."/>
            <person name="Mascher T."/>
            <person name="Medema M.H."/>
            <person name="Devos D.P."/>
            <person name="Kaster A.-K."/>
            <person name="Ovreas L."/>
            <person name="Rohde M."/>
            <person name="Galperin M.Y."/>
            <person name="Jogler C."/>
        </authorList>
    </citation>
    <scope>NUCLEOTIDE SEQUENCE [LARGE SCALE GENOMIC DNA]</scope>
    <source>
        <strain evidence="3 4">Mal64</strain>
    </source>
</reference>
<dbReference type="InterPro" id="IPR052514">
    <property type="entry name" value="SAM-dependent_MTase"/>
</dbReference>
<dbReference type="OrthoDB" id="276857at2"/>
<dbReference type="PANTHER" id="PTHR34203:SF15">
    <property type="entry name" value="SLL1173 PROTEIN"/>
    <property type="match status" value="1"/>
</dbReference>
<dbReference type="InterPro" id="IPR006342">
    <property type="entry name" value="FkbM_mtfrase"/>
</dbReference>
<keyword evidence="4" id="KW-1185">Reference proteome</keyword>
<dbReference type="PANTHER" id="PTHR34203">
    <property type="entry name" value="METHYLTRANSFERASE, FKBM FAMILY PROTEIN"/>
    <property type="match status" value="1"/>
</dbReference>